<dbReference type="Proteomes" id="UP000187203">
    <property type="component" value="Unassembled WGS sequence"/>
</dbReference>
<gene>
    <name evidence="2" type="ORF">COLO4_36920</name>
</gene>
<protein>
    <submittedName>
        <fullName evidence="2">Uncharacterized protein</fullName>
    </submittedName>
</protein>
<evidence type="ECO:0000313" key="3">
    <source>
        <dbReference type="Proteomes" id="UP000187203"/>
    </source>
</evidence>
<proteinExistence type="predicted"/>
<evidence type="ECO:0000313" key="2">
    <source>
        <dbReference type="EMBL" id="OMO52885.1"/>
    </source>
</evidence>
<dbReference type="AlphaFoldDB" id="A0A1R3G487"/>
<organism evidence="2 3">
    <name type="scientific">Corchorus olitorius</name>
    <dbReference type="NCBI Taxonomy" id="93759"/>
    <lineage>
        <taxon>Eukaryota</taxon>
        <taxon>Viridiplantae</taxon>
        <taxon>Streptophyta</taxon>
        <taxon>Embryophyta</taxon>
        <taxon>Tracheophyta</taxon>
        <taxon>Spermatophyta</taxon>
        <taxon>Magnoliopsida</taxon>
        <taxon>eudicotyledons</taxon>
        <taxon>Gunneridae</taxon>
        <taxon>Pentapetalae</taxon>
        <taxon>rosids</taxon>
        <taxon>malvids</taxon>
        <taxon>Malvales</taxon>
        <taxon>Malvaceae</taxon>
        <taxon>Grewioideae</taxon>
        <taxon>Apeibeae</taxon>
        <taxon>Corchorus</taxon>
    </lineage>
</organism>
<accession>A0A1R3G487</accession>
<name>A0A1R3G487_9ROSI</name>
<feature type="compositionally biased region" description="Basic and acidic residues" evidence="1">
    <location>
        <begin position="36"/>
        <end position="46"/>
    </location>
</feature>
<keyword evidence="3" id="KW-1185">Reference proteome</keyword>
<feature type="region of interest" description="Disordered" evidence="1">
    <location>
        <begin position="36"/>
        <end position="63"/>
    </location>
</feature>
<comment type="caution">
    <text evidence="2">The sequence shown here is derived from an EMBL/GenBank/DDBJ whole genome shotgun (WGS) entry which is preliminary data.</text>
</comment>
<reference evidence="3" key="1">
    <citation type="submission" date="2013-09" db="EMBL/GenBank/DDBJ databases">
        <title>Corchorus olitorius genome sequencing.</title>
        <authorList>
            <person name="Alam M."/>
            <person name="Haque M.S."/>
            <person name="Islam M.S."/>
            <person name="Emdad E.M."/>
            <person name="Islam M.M."/>
            <person name="Ahmed B."/>
            <person name="Halim A."/>
            <person name="Hossen Q.M.M."/>
            <person name="Hossain M.Z."/>
            <person name="Ahmed R."/>
            <person name="Khan M.M."/>
            <person name="Islam R."/>
            <person name="Rashid M.M."/>
            <person name="Khan S.A."/>
            <person name="Rahman M.S."/>
            <person name="Alam M."/>
            <person name="Yahiya A.S."/>
            <person name="Khan M.S."/>
            <person name="Azam M.S."/>
            <person name="Haque T."/>
            <person name="Lashkar M.Z.H."/>
            <person name="Akhand A.I."/>
            <person name="Morshed G."/>
            <person name="Roy S."/>
            <person name="Uddin K.S."/>
            <person name="Rabeya T."/>
            <person name="Hossain A.S."/>
            <person name="Chowdhury A."/>
            <person name="Snigdha A.R."/>
            <person name="Mortoza M.S."/>
            <person name="Matin S.A."/>
            <person name="Hoque S.M.E."/>
            <person name="Islam M.K."/>
            <person name="Roy D.K."/>
            <person name="Haider R."/>
            <person name="Moosa M.M."/>
            <person name="Elias S.M."/>
            <person name="Hasan A.M."/>
            <person name="Jahan S."/>
            <person name="Shafiuddin M."/>
            <person name="Mahmood N."/>
            <person name="Shommy N.S."/>
        </authorList>
    </citation>
    <scope>NUCLEOTIDE SEQUENCE [LARGE SCALE GENOMIC DNA]</scope>
    <source>
        <strain evidence="3">cv. O-4</strain>
    </source>
</reference>
<sequence length="99" mass="11277">MRGMLGREGSRGYGVFQWKKRICFCVMCECIGEREDESFQREKGERPVQFTEPPERSHQGENCGGFDEVVLMSWPGRILSVMNASKPKTGNADASFFTF</sequence>
<dbReference type="EMBL" id="AWUE01023740">
    <property type="protein sequence ID" value="OMO52885.1"/>
    <property type="molecule type" value="Genomic_DNA"/>
</dbReference>
<evidence type="ECO:0000256" key="1">
    <source>
        <dbReference type="SAM" id="MobiDB-lite"/>
    </source>
</evidence>